<proteinExistence type="predicted"/>
<feature type="chain" id="PRO_5046471018" evidence="1">
    <location>
        <begin position="26"/>
        <end position="588"/>
    </location>
</feature>
<sequence>MGRACWISAAGAAVLGAMVSPPARAADNGTFNDCLARVNADVKPPYDVITRNCFALLIGTPFAPKGDSEVQSSAAADLAPRTATYILSNLGADVRGNEPTYGGRMKKTVWGHFDPVKPARVTFHTFGADIDTVLAVYGVDVKKSGKVSYDLLRGNDDTPVPGVGRGWSLVTVDVEKNQHYQIQIGGQDGAETDRIALTATAFGPEGGVSAFLLSTAAGATMQNRDYVCEQRPCASATFILHNSAKSAVKVTPSTTLPRFFSDPQPVTIAPGALAVVIFPGRDFTNTAGVAESGAFTFASIASGKAVDSIEKRASVFLADPDGAPEGLAMSAEDRFRAGDLNEPLSFEVKVRNTGSDEARGCGFRTIQSNFRNVLTRFRKVDAKSGKPAGDWGEVADVAAGAVQGLEVEVASMAPRLGDPAFGLANELEMRCVNRQPPERDLLNTLDVNVDGSGRYTEIAAEVAGGDKLAVPSGGQASFDVSTVNTLRAADISARPVYVYPFDASDPDQRYEMSVCRLDKREKCVSPKDFTALWAAKNGAKARFRVFVRAPKDKPPSDPGQFRIYLRLEGLDRRWPFLFGAPSVAVSVK</sequence>
<evidence type="ECO:0000256" key="1">
    <source>
        <dbReference type="SAM" id="SignalP"/>
    </source>
</evidence>
<dbReference type="Proteomes" id="UP001181622">
    <property type="component" value="Unassembled WGS sequence"/>
</dbReference>
<dbReference type="EMBL" id="JADBEO010000032">
    <property type="protein sequence ID" value="MDR4307791.1"/>
    <property type="molecule type" value="Genomic_DNA"/>
</dbReference>
<dbReference type="RefSeq" id="WP_309392990.1">
    <property type="nucleotide sequence ID" value="NZ_JADBEO010000032.1"/>
</dbReference>
<keyword evidence="3" id="KW-1185">Reference proteome</keyword>
<gene>
    <name evidence="2" type="ORF">IHQ68_14295</name>
</gene>
<keyword evidence="1" id="KW-0732">Signal</keyword>
<evidence type="ECO:0000313" key="3">
    <source>
        <dbReference type="Proteomes" id="UP001181622"/>
    </source>
</evidence>
<feature type="signal peptide" evidence="1">
    <location>
        <begin position="1"/>
        <end position="25"/>
    </location>
</feature>
<accession>A0ABU1DIA2</accession>
<organism evidence="2 3">
    <name type="scientific">Chelatococcus sambhunathii</name>
    <dbReference type="NCBI Taxonomy" id="363953"/>
    <lineage>
        <taxon>Bacteria</taxon>
        <taxon>Pseudomonadati</taxon>
        <taxon>Pseudomonadota</taxon>
        <taxon>Alphaproteobacteria</taxon>
        <taxon>Hyphomicrobiales</taxon>
        <taxon>Chelatococcaceae</taxon>
        <taxon>Chelatococcus</taxon>
    </lineage>
</organism>
<name>A0ABU1DIA2_9HYPH</name>
<protein>
    <submittedName>
        <fullName evidence="2">Uncharacterized protein</fullName>
    </submittedName>
</protein>
<reference evidence="2" key="1">
    <citation type="submission" date="2020-10" db="EMBL/GenBank/DDBJ databases">
        <authorList>
            <person name="Abbas A."/>
            <person name="Razzaq R."/>
            <person name="Waqas M."/>
            <person name="Abbas N."/>
            <person name="Nielsen T.K."/>
            <person name="Hansen L.H."/>
            <person name="Hussain S."/>
            <person name="Shahid M."/>
        </authorList>
    </citation>
    <scope>NUCLEOTIDE SEQUENCE</scope>
    <source>
        <strain evidence="2">S14</strain>
    </source>
</reference>
<evidence type="ECO:0000313" key="2">
    <source>
        <dbReference type="EMBL" id="MDR4307791.1"/>
    </source>
</evidence>
<comment type="caution">
    <text evidence="2">The sequence shown here is derived from an EMBL/GenBank/DDBJ whole genome shotgun (WGS) entry which is preliminary data.</text>
</comment>